<feature type="domain" description="Protein kinase" evidence="4">
    <location>
        <begin position="1"/>
        <end position="201"/>
    </location>
</feature>
<dbReference type="AlphaFoldDB" id="A0A1P8AWU5"/>
<evidence type="ECO:0000259" key="4">
    <source>
        <dbReference type="PROSITE" id="PS50011"/>
    </source>
</evidence>
<dbReference type="Araport" id="AT1G70430"/>
<sequence>MSLIDHPNLLKAHCSFIDSSSLWIVMPYMSGGSCFHLMKSVYPEGLEQPIIATLLREVLKALVYLHRQGHIHRDVKAGNILIHSKGVVKLGDFGVSACMFDSGERMQTRNTFVGTPCWMAPEVMQQLDGYDFKYLAHGHAPFSKYPPMKVLLMTLQNAPPRLDYDRDKKFSKSFRELIAACLVKDPKKRPTAAKLLKHPFFKHARSTDYLSRKILHGLSPLGERFKKLKEAEAELFKGINGDKEQLSQHEYMRGISAWNFDLEALRRQASLVIIPNEEIYNSEIQELNRNGDVPKGKPVIQRSQTMPLEYFSEKASDMVSESSSQLTGSLLPSFHRKFLPALGNACNSSDRAAEKLAFEEPRQVLHPLADTKKIRKAGSDQQEKPKNGYADSPVNRESSTLSKEPLADTKQVRKPGNEQEKPKNGYIVSHVNRESSTSEEILPLLQSLLVQNDIQRAQVIRLIRFFDRTAKTENPISKTEGVQEKDLQSQVQFLEQSVEKLVEEVQRRKDINSQLEQQISSLISSNNIS</sequence>
<proteinExistence type="inferred from homology"/>
<feature type="region of interest" description="Disordered" evidence="3">
    <location>
        <begin position="367"/>
        <end position="427"/>
    </location>
</feature>
<dbReference type="FunFam" id="1.10.510.10:FF:000947">
    <property type="entry name" value="serine/threonine-protein kinase OSR1"/>
    <property type="match status" value="1"/>
</dbReference>
<evidence type="ECO:0000256" key="1">
    <source>
        <dbReference type="ARBA" id="ARBA00008874"/>
    </source>
</evidence>
<dbReference type="PROSITE" id="PS50011">
    <property type="entry name" value="PROTEIN_KINASE_DOM"/>
    <property type="match status" value="1"/>
</dbReference>
<reference evidence="6 7" key="1">
    <citation type="journal article" date="2000" name="Nature">
        <title>Sequence and analysis of chromosome 1 of the plant Arabidopsis thaliana.</title>
        <authorList>
            <person name="Theologis A."/>
            <person name="Ecker J.R."/>
            <person name="Palm C.J."/>
            <person name="Federspiel N.A."/>
            <person name="Kaul S."/>
            <person name="White O."/>
            <person name="Alonso J."/>
            <person name="Altafi H."/>
            <person name="Araujo R."/>
            <person name="Bowman C.L."/>
            <person name="Brooks S.Y."/>
            <person name="Buehler E."/>
            <person name="Chan A."/>
            <person name="Chao Q."/>
            <person name="Chen H."/>
            <person name="Cheuk R.F."/>
            <person name="Chin C.W."/>
            <person name="Chung M.K."/>
            <person name="Conn L."/>
            <person name="Conway A.B."/>
            <person name="Conway A.R."/>
            <person name="Creasy T.H."/>
            <person name="Dewar K."/>
            <person name="Dunn P."/>
            <person name="Etgu P."/>
            <person name="Feldblyum T.V."/>
            <person name="Feng J."/>
            <person name="Fong B."/>
            <person name="Fujii C.Y."/>
            <person name="Gill J.E."/>
            <person name="Goldsmith A.D."/>
            <person name="Haas B."/>
            <person name="Hansen N.F."/>
            <person name="Hughes B."/>
            <person name="Huizar L."/>
            <person name="Hunter J.L."/>
            <person name="Jenkins J."/>
            <person name="Johnson-Hopson C."/>
            <person name="Khan S."/>
            <person name="Khaykin E."/>
            <person name="Kim C.J."/>
            <person name="Koo H.L."/>
            <person name="Kremenetskaia I."/>
            <person name="Kurtz D.B."/>
            <person name="Kwan A."/>
            <person name="Lam B."/>
            <person name="Langin-Hooper S."/>
            <person name="Lee A."/>
            <person name="Lee J.M."/>
            <person name="Lenz C.A."/>
            <person name="Li J.H."/>
            <person name="Li Y."/>
            <person name="Lin X."/>
            <person name="Liu S.X."/>
            <person name="Liu Z.A."/>
            <person name="Luros J.S."/>
            <person name="Maiti R."/>
            <person name="Marziali A."/>
            <person name="Militscher J."/>
            <person name="Miranda M."/>
            <person name="Nguyen M."/>
            <person name="Nierman W.C."/>
            <person name="Osborne B.I."/>
            <person name="Pai G."/>
            <person name="Peterson J."/>
            <person name="Pham P.K."/>
            <person name="Rizzo M."/>
            <person name="Rooney T."/>
            <person name="Rowley D."/>
            <person name="Sakano H."/>
            <person name="Salzberg S.L."/>
            <person name="Schwartz J.R."/>
            <person name="Shinn P."/>
            <person name="Southwick A.M."/>
            <person name="Sun H."/>
            <person name="Tallon L.J."/>
            <person name="Tambunga G."/>
            <person name="Toriumi M.J."/>
            <person name="Town C.D."/>
            <person name="Utterback T."/>
            <person name="Van Aken S."/>
            <person name="Vaysberg M."/>
            <person name="Vysotskaia V.S."/>
            <person name="Walker M."/>
            <person name="Wu D."/>
            <person name="Yu G."/>
            <person name="Fraser C.M."/>
            <person name="Venter J.C."/>
            <person name="Davis R.W."/>
        </authorList>
    </citation>
    <scope>NUCLEOTIDE SEQUENCE [LARGE SCALE GENOMIC DNA]</scope>
    <source>
        <strain evidence="7">cv. Columbia</strain>
    </source>
</reference>
<evidence type="ECO:0000313" key="5">
    <source>
        <dbReference type="Araport" id="AT1G70430"/>
    </source>
</evidence>
<feature type="coiled-coil region" evidence="2">
    <location>
        <begin position="484"/>
        <end position="518"/>
    </location>
</feature>
<dbReference type="PANTHER" id="PTHR48014">
    <property type="entry name" value="SERINE/THREONINE-PROTEIN KINASE FRAY2"/>
    <property type="match status" value="1"/>
</dbReference>
<keyword evidence="6" id="KW-0418">Kinase</keyword>
<dbReference type="GO" id="GO:0004672">
    <property type="term" value="F:protein kinase activity"/>
    <property type="evidence" value="ECO:0007669"/>
    <property type="project" value="InterPro"/>
</dbReference>
<dbReference type="TAIR" id="AT1G70430"/>
<feature type="compositionally biased region" description="Basic and acidic residues" evidence="3">
    <location>
        <begin position="405"/>
        <end position="423"/>
    </location>
</feature>
<dbReference type="EMBL" id="CP002684">
    <property type="protein sequence ID" value="ANM61102.1"/>
    <property type="molecule type" value="Genomic_DNA"/>
</dbReference>
<organism evidence="6 7">
    <name type="scientific">Arabidopsis thaliana</name>
    <name type="common">Mouse-ear cress</name>
    <dbReference type="NCBI Taxonomy" id="3702"/>
    <lineage>
        <taxon>Eukaryota</taxon>
        <taxon>Viridiplantae</taxon>
        <taxon>Streptophyta</taxon>
        <taxon>Embryophyta</taxon>
        <taxon>Tracheophyta</taxon>
        <taxon>Spermatophyta</taxon>
        <taxon>Magnoliopsida</taxon>
        <taxon>eudicotyledons</taxon>
        <taxon>Gunneridae</taxon>
        <taxon>Pentapetalae</taxon>
        <taxon>rosids</taxon>
        <taxon>malvids</taxon>
        <taxon>Brassicales</taxon>
        <taxon>Brassicaceae</taxon>
        <taxon>Camelineae</taxon>
        <taxon>Arabidopsis</taxon>
    </lineage>
</organism>
<dbReference type="GO" id="GO:0005524">
    <property type="term" value="F:ATP binding"/>
    <property type="evidence" value="ECO:0007669"/>
    <property type="project" value="InterPro"/>
</dbReference>
<evidence type="ECO:0000313" key="6">
    <source>
        <dbReference type="EMBL" id="ANM61102.1"/>
    </source>
</evidence>
<dbReference type="SUPFAM" id="SSF56112">
    <property type="entry name" value="Protein kinase-like (PK-like)"/>
    <property type="match status" value="1"/>
</dbReference>
<evidence type="ECO:0000256" key="3">
    <source>
        <dbReference type="SAM" id="MobiDB-lite"/>
    </source>
</evidence>
<dbReference type="ExpressionAtlas" id="A0A1P8AWU5">
    <property type="expression patterns" value="baseline and differential"/>
</dbReference>
<evidence type="ECO:0000313" key="7">
    <source>
        <dbReference type="Proteomes" id="UP000006548"/>
    </source>
</evidence>
<dbReference type="Gene3D" id="1.10.510.10">
    <property type="entry name" value="Transferase(Phosphotransferase) domain 1"/>
    <property type="match status" value="1"/>
</dbReference>
<dbReference type="InterPro" id="IPR047173">
    <property type="entry name" value="STRAD_A/B-like"/>
</dbReference>
<dbReference type="InterPro" id="IPR000719">
    <property type="entry name" value="Prot_kinase_dom"/>
</dbReference>
<dbReference type="InterPro" id="IPR011009">
    <property type="entry name" value="Kinase-like_dom_sf"/>
</dbReference>
<dbReference type="GO" id="GO:0043539">
    <property type="term" value="F:protein serine/threonine kinase activator activity"/>
    <property type="evidence" value="ECO:0007669"/>
    <property type="project" value="InterPro"/>
</dbReference>
<dbReference type="PANTHER" id="PTHR48014:SF18">
    <property type="entry name" value="PROTEIN KINASE SUPERFAMILY PROTEIN"/>
    <property type="match status" value="1"/>
</dbReference>
<evidence type="ECO:0000256" key="2">
    <source>
        <dbReference type="SAM" id="Coils"/>
    </source>
</evidence>
<dbReference type="GeneID" id="843379"/>
<reference evidence="7" key="2">
    <citation type="journal article" date="2017" name="Plant J.">
        <title>Araport11: a complete reannotation of the Arabidopsis thaliana reference genome.</title>
        <authorList>
            <person name="Cheng C.Y."/>
            <person name="Krishnakumar V."/>
            <person name="Chan A.P."/>
            <person name="Thibaud-Nissen F."/>
            <person name="Schobel S."/>
            <person name="Town C.D."/>
        </authorList>
    </citation>
    <scope>GENOME REANNOTATION</scope>
    <source>
        <strain evidence="7">cv. Columbia</strain>
    </source>
</reference>
<name>A0A1P8AWU5_ARATH</name>
<comment type="similarity">
    <text evidence="1">Belongs to the protein kinase superfamily. STE Ser/Thr protein kinase family. STE20 subfamily.</text>
</comment>
<keyword evidence="7" id="KW-1185">Reference proteome</keyword>
<dbReference type="SMR" id="A0A1P8AWU5"/>
<gene>
    <name evidence="5 6" type="ordered locus">At1g70430</name>
    <name evidence="6" type="ORF">F17O7.3</name>
    <name evidence="6" type="ORF">F17O7_3</name>
</gene>
<keyword evidence="6" id="KW-0808">Transferase</keyword>
<dbReference type="Proteomes" id="UP000006548">
    <property type="component" value="Chromosome 1"/>
</dbReference>
<accession>A0A1P8AWU5</accession>
<keyword evidence="2" id="KW-0175">Coiled coil</keyword>
<feature type="compositionally biased region" description="Basic and acidic residues" evidence="3">
    <location>
        <begin position="367"/>
        <end position="386"/>
    </location>
</feature>
<dbReference type="SMART" id="SM00220">
    <property type="entry name" value="S_TKc"/>
    <property type="match status" value="1"/>
</dbReference>
<protein>
    <submittedName>
        <fullName evidence="6">Protein kinase superfamily protein</fullName>
    </submittedName>
</protein>
<dbReference type="Pfam" id="PF00069">
    <property type="entry name" value="Pkinase"/>
    <property type="match status" value="1"/>
</dbReference>